<dbReference type="SUPFAM" id="SSF160424">
    <property type="entry name" value="BH3703-like"/>
    <property type="match status" value="1"/>
</dbReference>
<evidence type="ECO:0000313" key="2">
    <source>
        <dbReference type="Proteomes" id="UP001197974"/>
    </source>
</evidence>
<evidence type="ECO:0000313" key="1">
    <source>
        <dbReference type="EMBL" id="WLR42592.1"/>
    </source>
</evidence>
<gene>
    <name evidence="1" type="ORF">LC087_18225</name>
</gene>
<dbReference type="InterPro" id="IPR036170">
    <property type="entry name" value="YezG-like_sf"/>
</dbReference>
<dbReference type="NCBIfam" id="TIGR01741">
    <property type="entry name" value="staph_tand_hypo"/>
    <property type="match status" value="1"/>
</dbReference>
<accession>A0ABY9JT72</accession>
<protein>
    <submittedName>
        <fullName evidence="1">DUF600 family protein</fullName>
    </submittedName>
</protein>
<dbReference type="Pfam" id="PF04634">
    <property type="entry name" value="YezG-like"/>
    <property type="match status" value="1"/>
</dbReference>
<reference evidence="1 2" key="1">
    <citation type="submission" date="2023-06" db="EMBL/GenBank/DDBJ databases">
        <title>Five Gram-positive bacteria isolated from mangrove sediments in Shenzhen, Guangdong, China.</title>
        <authorList>
            <person name="Yu S."/>
            <person name="Zheng W."/>
            <person name="Huang Y."/>
        </authorList>
    </citation>
    <scope>NUCLEOTIDE SEQUENCE [LARGE SCALE GENOMIC DNA]</scope>
    <source>
        <strain evidence="1 2">SaN35-3</strain>
    </source>
</reference>
<dbReference type="Proteomes" id="UP001197974">
    <property type="component" value="Chromosome"/>
</dbReference>
<organism evidence="1 2">
    <name type="scientific">Bacillus carboniphilus</name>
    <dbReference type="NCBI Taxonomy" id="86663"/>
    <lineage>
        <taxon>Bacteria</taxon>
        <taxon>Bacillati</taxon>
        <taxon>Bacillota</taxon>
        <taxon>Bacilli</taxon>
        <taxon>Bacillales</taxon>
        <taxon>Bacillaceae</taxon>
        <taxon>Bacillus</taxon>
    </lineage>
</organism>
<dbReference type="RefSeq" id="WP_226542560.1">
    <property type="nucleotide sequence ID" value="NZ_CP129013.1"/>
</dbReference>
<proteinExistence type="predicted"/>
<dbReference type="Gene3D" id="3.30.500.20">
    <property type="entry name" value="BH3703-like domains"/>
    <property type="match status" value="1"/>
</dbReference>
<sequence length="161" mass="19686">MGLEIALNKLYTEIAQQVNDIIPVEWDSFYFNGEVKEREGGVFFFFTPKGDEEYIFSHYIPKIYNMDKKTYNRELHKLFELTVELQKVFIENDQEPWFSVTIIVNKDRKLNVYFDYRNWRESEFGPADRISYFEYKYICKEKKKEDIELMLKMKEFEESQK</sequence>
<keyword evidence="2" id="KW-1185">Reference proteome</keyword>
<name>A0ABY9JT72_9BACI</name>
<dbReference type="InterPro" id="IPR006728">
    <property type="entry name" value="YezG-like"/>
</dbReference>
<dbReference type="EMBL" id="CP129013">
    <property type="protein sequence ID" value="WLR42592.1"/>
    <property type="molecule type" value="Genomic_DNA"/>
</dbReference>